<organism evidence="1 2">
    <name type="scientific">Artomyces pyxidatus</name>
    <dbReference type="NCBI Taxonomy" id="48021"/>
    <lineage>
        <taxon>Eukaryota</taxon>
        <taxon>Fungi</taxon>
        <taxon>Dikarya</taxon>
        <taxon>Basidiomycota</taxon>
        <taxon>Agaricomycotina</taxon>
        <taxon>Agaricomycetes</taxon>
        <taxon>Russulales</taxon>
        <taxon>Auriscalpiaceae</taxon>
        <taxon>Artomyces</taxon>
    </lineage>
</organism>
<evidence type="ECO:0000313" key="1">
    <source>
        <dbReference type="EMBL" id="KAI0060568.1"/>
    </source>
</evidence>
<accession>A0ACB8SVN6</accession>
<dbReference type="Proteomes" id="UP000814140">
    <property type="component" value="Unassembled WGS sequence"/>
</dbReference>
<sequence>MTVDTLSSAKATIERPQGDIGIILIGSIFAALLYGITSQQTVFYFTHFHQDGLIVRIWVITLWILDTATTWFVGLIVYNYFINHFGTVVYHPLSDWSFSISSITTGTIIFLVHAFFIIRIRKLRKSVYPTSKLNDALVVFFGILAVYSYASSIEMTYFDFRFPKGKVEMGTYVSNISVETALDLFITIALVGILQQHRHEFAKRKNPIEQLMIFFITRGIILTTFQTLMLILPYTDKTNYAFFAPYCCLSKVYVNSALVTYARIAPLLDPGLTLAISLRLNNRERFLRQAPQYEGSHRCTSIEFTIPGLRLSNDETPPPHAQSVHSSHVEHEIELSGGDGGDGHGTVVSSIHAV</sequence>
<dbReference type="EMBL" id="MU277218">
    <property type="protein sequence ID" value="KAI0060568.1"/>
    <property type="molecule type" value="Genomic_DNA"/>
</dbReference>
<proteinExistence type="predicted"/>
<evidence type="ECO:0000313" key="2">
    <source>
        <dbReference type="Proteomes" id="UP000814140"/>
    </source>
</evidence>
<gene>
    <name evidence="1" type="ORF">BV25DRAFT_1917650</name>
</gene>
<keyword evidence="2" id="KW-1185">Reference proteome</keyword>
<name>A0ACB8SVN6_9AGAM</name>
<reference evidence="1" key="1">
    <citation type="submission" date="2021-03" db="EMBL/GenBank/DDBJ databases">
        <authorList>
            <consortium name="DOE Joint Genome Institute"/>
            <person name="Ahrendt S."/>
            <person name="Looney B.P."/>
            <person name="Miyauchi S."/>
            <person name="Morin E."/>
            <person name="Drula E."/>
            <person name="Courty P.E."/>
            <person name="Chicoki N."/>
            <person name="Fauchery L."/>
            <person name="Kohler A."/>
            <person name="Kuo A."/>
            <person name="Labutti K."/>
            <person name="Pangilinan J."/>
            <person name="Lipzen A."/>
            <person name="Riley R."/>
            <person name="Andreopoulos W."/>
            <person name="He G."/>
            <person name="Johnson J."/>
            <person name="Barry K.W."/>
            <person name="Grigoriev I.V."/>
            <person name="Nagy L."/>
            <person name="Hibbett D."/>
            <person name="Henrissat B."/>
            <person name="Matheny P.B."/>
            <person name="Labbe J."/>
            <person name="Martin F."/>
        </authorList>
    </citation>
    <scope>NUCLEOTIDE SEQUENCE</scope>
    <source>
        <strain evidence="1">HHB10654</strain>
    </source>
</reference>
<comment type="caution">
    <text evidence="1">The sequence shown here is derived from an EMBL/GenBank/DDBJ whole genome shotgun (WGS) entry which is preliminary data.</text>
</comment>
<protein>
    <submittedName>
        <fullName evidence="1">Uncharacterized protein</fullName>
    </submittedName>
</protein>
<reference evidence="1" key="2">
    <citation type="journal article" date="2022" name="New Phytol.">
        <title>Evolutionary transition to the ectomycorrhizal habit in the genomes of a hyperdiverse lineage of mushroom-forming fungi.</title>
        <authorList>
            <person name="Looney B."/>
            <person name="Miyauchi S."/>
            <person name="Morin E."/>
            <person name="Drula E."/>
            <person name="Courty P.E."/>
            <person name="Kohler A."/>
            <person name="Kuo A."/>
            <person name="LaButti K."/>
            <person name="Pangilinan J."/>
            <person name="Lipzen A."/>
            <person name="Riley R."/>
            <person name="Andreopoulos W."/>
            <person name="He G."/>
            <person name="Johnson J."/>
            <person name="Nolan M."/>
            <person name="Tritt A."/>
            <person name="Barry K.W."/>
            <person name="Grigoriev I.V."/>
            <person name="Nagy L.G."/>
            <person name="Hibbett D."/>
            <person name="Henrissat B."/>
            <person name="Matheny P.B."/>
            <person name="Labbe J."/>
            <person name="Martin F.M."/>
        </authorList>
    </citation>
    <scope>NUCLEOTIDE SEQUENCE</scope>
    <source>
        <strain evidence="1">HHB10654</strain>
    </source>
</reference>